<sequence length="188" mass="19879">MASPPASTSDPTPNTPPKKRKRKDKTHVLFQSTFKRPQWIYLSLELVTASTSNPPAPPPSSKPPLPSPYTPLAPAQPESLDPLTISTLLSQPLSSYLGLTGTAIPIDILHAEGARVWIRVPRGDARGLRAGLSGWNGWCDGDLLPGGGDGGGGEEGRRKRVAWRVRGEGEVLGMLVDEGDGGRGVFGG</sequence>
<feature type="domain" description="Ribonucleases P/MRP subunit Pop8-like" evidence="2">
    <location>
        <begin position="76"/>
        <end position="135"/>
    </location>
</feature>
<keyword evidence="4" id="KW-1185">Reference proteome</keyword>
<reference evidence="3" key="1">
    <citation type="journal article" date="2020" name="Stud. Mycol.">
        <title>101 Dothideomycetes genomes: a test case for predicting lifestyles and emergence of pathogens.</title>
        <authorList>
            <person name="Haridas S."/>
            <person name="Albert R."/>
            <person name="Binder M."/>
            <person name="Bloem J."/>
            <person name="Labutti K."/>
            <person name="Salamov A."/>
            <person name="Andreopoulos B."/>
            <person name="Baker S."/>
            <person name="Barry K."/>
            <person name="Bills G."/>
            <person name="Bluhm B."/>
            <person name="Cannon C."/>
            <person name="Castanera R."/>
            <person name="Culley D."/>
            <person name="Daum C."/>
            <person name="Ezra D."/>
            <person name="Gonzalez J."/>
            <person name="Henrissat B."/>
            <person name="Kuo A."/>
            <person name="Liang C."/>
            <person name="Lipzen A."/>
            <person name="Lutzoni F."/>
            <person name="Magnuson J."/>
            <person name="Mondo S."/>
            <person name="Nolan M."/>
            <person name="Ohm R."/>
            <person name="Pangilinan J."/>
            <person name="Park H.-J."/>
            <person name="Ramirez L."/>
            <person name="Alfaro M."/>
            <person name="Sun H."/>
            <person name="Tritt A."/>
            <person name="Yoshinaga Y."/>
            <person name="Zwiers L.-H."/>
            <person name="Turgeon B."/>
            <person name="Goodwin S."/>
            <person name="Spatafora J."/>
            <person name="Crous P."/>
            <person name="Grigoriev I."/>
        </authorList>
    </citation>
    <scope>NUCLEOTIDE SEQUENCE</scope>
    <source>
        <strain evidence="3">CBS 125425</strain>
    </source>
</reference>
<dbReference type="AlphaFoldDB" id="A0A9P4R4U7"/>
<dbReference type="PANTHER" id="PTHR28173:SF1">
    <property type="entry name" value="RIBONUCLEASES P_MRP PROTEIN SUBUNIT POP8"/>
    <property type="match status" value="1"/>
</dbReference>
<organism evidence="3 4">
    <name type="scientific">Polyplosphaeria fusca</name>
    <dbReference type="NCBI Taxonomy" id="682080"/>
    <lineage>
        <taxon>Eukaryota</taxon>
        <taxon>Fungi</taxon>
        <taxon>Dikarya</taxon>
        <taxon>Ascomycota</taxon>
        <taxon>Pezizomycotina</taxon>
        <taxon>Dothideomycetes</taxon>
        <taxon>Pleosporomycetidae</taxon>
        <taxon>Pleosporales</taxon>
        <taxon>Tetraplosphaeriaceae</taxon>
        <taxon>Polyplosphaeria</taxon>
    </lineage>
</organism>
<feature type="compositionally biased region" description="Low complexity" evidence="1">
    <location>
        <begin position="1"/>
        <end position="12"/>
    </location>
</feature>
<dbReference type="GO" id="GO:0000172">
    <property type="term" value="C:ribonuclease MRP complex"/>
    <property type="evidence" value="ECO:0007669"/>
    <property type="project" value="InterPro"/>
</dbReference>
<evidence type="ECO:0000256" key="1">
    <source>
        <dbReference type="SAM" id="MobiDB-lite"/>
    </source>
</evidence>
<proteinExistence type="predicted"/>
<dbReference type="Pfam" id="PF20976">
    <property type="entry name" value="Pop8"/>
    <property type="match status" value="1"/>
</dbReference>
<dbReference type="GO" id="GO:0004526">
    <property type="term" value="F:ribonuclease P activity"/>
    <property type="evidence" value="ECO:0007669"/>
    <property type="project" value="TreeGrafter"/>
</dbReference>
<dbReference type="GO" id="GO:0000171">
    <property type="term" value="F:ribonuclease MRP activity"/>
    <property type="evidence" value="ECO:0007669"/>
    <property type="project" value="TreeGrafter"/>
</dbReference>
<dbReference type="InterPro" id="IPR020347">
    <property type="entry name" value="Pop8"/>
</dbReference>
<feature type="region of interest" description="Disordered" evidence="1">
    <location>
        <begin position="50"/>
        <end position="78"/>
    </location>
</feature>
<evidence type="ECO:0000259" key="2">
    <source>
        <dbReference type="Pfam" id="PF20976"/>
    </source>
</evidence>
<evidence type="ECO:0000313" key="4">
    <source>
        <dbReference type="Proteomes" id="UP000799444"/>
    </source>
</evidence>
<accession>A0A9P4R4U7</accession>
<name>A0A9P4R4U7_9PLEO</name>
<feature type="region of interest" description="Disordered" evidence="1">
    <location>
        <begin position="1"/>
        <end position="30"/>
    </location>
</feature>
<dbReference type="PANTHER" id="PTHR28173">
    <property type="entry name" value="RIBONUCLEASES P/MRP PROTEIN SUBUNIT POP8"/>
    <property type="match status" value="1"/>
</dbReference>
<dbReference type="GO" id="GO:0008033">
    <property type="term" value="P:tRNA processing"/>
    <property type="evidence" value="ECO:0007669"/>
    <property type="project" value="InterPro"/>
</dbReference>
<dbReference type="Proteomes" id="UP000799444">
    <property type="component" value="Unassembled WGS sequence"/>
</dbReference>
<dbReference type="InterPro" id="IPR049128">
    <property type="entry name" value="Pop8-like_dom"/>
</dbReference>
<gene>
    <name evidence="3" type="ORF">EJ04DRAFT_521644</name>
</gene>
<dbReference type="GO" id="GO:0000294">
    <property type="term" value="P:nuclear-transcribed mRNA catabolic process, RNase MRP-dependent"/>
    <property type="evidence" value="ECO:0007669"/>
    <property type="project" value="TreeGrafter"/>
</dbReference>
<dbReference type="GO" id="GO:0034965">
    <property type="term" value="P:intronic box C/D snoRNA processing"/>
    <property type="evidence" value="ECO:0007669"/>
    <property type="project" value="TreeGrafter"/>
</dbReference>
<feature type="compositionally biased region" description="Pro residues" evidence="1">
    <location>
        <begin position="54"/>
        <end position="71"/>
    </location>
</feature>
<comment type="caution">
    <text evidence="3">The sequence shown here is derived from an EMBL/GenBank/DDBJ whole genome shotgun (WGS) entry which is preliminary data.</text>
</comment>
<dbReference type="EMBL" id="ML996121">
    <property type="protein sequence ID" value="KAF2736822.1"/>
    <property type="molecule type" value="Genomic_DNA"/>
</dbReference>
<evidence type="ECO:0000313" key="3">
    <source>
        <dbReference type="EMBL" id="KAF2736822.1"/>
    </source>
</evidence>
<dbReference type="OrthoDB" id="5530243at2759"/>
<dbReference type="GO" id="GO:0005655">
    <property type="term" value="C:nucleolar ribonuclease P complex"/>
    <property type="evidence" value="ECO:0007669"/>
    <property type="project" value="InterPro"/>
</dbReference>
<protein>
    <recommendedName>
        <fullName evidence="2">Ribonucleases P/MRP subunit Pop8-like domain-containing protein</fullName>
    </recommendedName>
</protein>